<sequence>MPVAALANQIPAILHRTSIAQFALHNRLYESSASMHPLHECSMPILSNSCMPRCIHQHLFILENSRRCLGSPSAAHIPLQLLYCLRLVPHSSRFVTQTQVKGHRDHRYFVPREQLQVYFHCESGYRHSEEPTEKPAVVFKFSTTEQCELVGTYAMPLMVHKSFSGYVDPTRFIRPSDPPMHPVPTVLRDCNPGDVPS</sequence>
<accession>A0A8E2DI88</accession>
<reference evidence="1 2" key="1">
    <citation type="submission" date="2016-07" db="EMBL/GenBank/DDBJ databases">
        <title>Draft genome of the white-rot fungus Obba rivulosa 3A-2.</title>
        <authorList>
            <consortium name="DOE Joint Genome Institute"/>
            <person name="Miettinen O."/>
            <person name="Riley R."/>
            <person name="Acob R."/>
            <person name="Barry K."/>
            <person name="Cullen D."/>
            <person name="De Vries R."/>
            <person name="Hainaut M."/>
            <person name="Hatakka A."/>
            <person name="Henrissat B."/>
            <person name="Hilden K."/>
            <person name="Kuo R."/>
            <person name="Labutti K."/>
            <person name="Lipzen A."/>
            <person name="Makela M.R."/>
            <person name="Sandor L."/>
            <person name="Spatafora J.W."/>
            <person name="Grigoriev I.V."/>
            <person name="Hibbett D.S."/>
        </authorList>
    </citation>
    <scope>NUCLEOTIDE SEQUENCE [LARGE SCALE GENOMIC DNA]</scope>
    <source>
        <strain evidence="1 2">3A-2</strain>
    </source>
</reference>
<organism evidence="1 2">
    <name type="scientific">Obba rivulosa</name>
    <dbReference type="NCBI Taxonomy" id="1052685"/>
    <lineage>
        <taxon>Eukaryota</taxon>
        <taxon>Fungi</taxon>
        <taxon>Dikarya</taxon>
        <taxon>Basidiomycota</taxon>
        <taxon>Agaricomycotina</taxon>
        <taxon>Agaricomycetes</taxon>
        <taxon>Polyporales</taxon>
        <taxon>Gelatoporiaceae</taxon>
        <taxon>Obba</taxon>
    </lineage>
</organism>
<evidence type="ECO:0000313" key="1">
    <source>
        <dbReference type="EMBL" id="OCH87746.1"/>
    </source>
</evidence>
<dbReference type="AlphaFoldDB" id="A0A8E2DI88"/>
<evidence type="ECO:0000313" key="2">
    <source>
        <dbReference type="Proteomes" id="UP000250043"/>
    </source>
</evidence>
<dbReference type="EMBL" id="KV722474">
    <property type="protein sequence ID" value="OCH87746.1"/>
    <property type="molecule type" value="Genomic_DNA"/>
</dbReference>
<gene>
    <name evidence="1" type="ORF">OBBRIDRAFT_795909</name>
</gene>
<dbReference type="Proteomes" id="UP000250043">
    <property type="component" value="Unassembled WGS sequence"/>
</dbReference>
<protein>
    <submittedName>
        <fullName evidence="1">Uncharacterized protein</fullName>
    </submittedName>
</protein>
<keyword evidence="2" id="KW-1185">Reference proteome</keyword>
<proteinExistence type="predicted"/>
<name>A0A8E2DI88_9APHY</name>